<evidence type="ECO:0000313" key="5">
    <source>
        <dbReference type="EMBL" id="SDS64568.1"/>
    </source>
</evidence>
<comment type="similarity">
    <text evidence="1">Belongs to the Gfo/Idh/MocA family.</text>
</comment>
<dbReference type="STRING" id="630515.SAMN04489812_2548"/>
<dbReference type="SUPFAM" id="SSF51735">
    <property type="entry name" value="NAD(P)-binding Rossmann-fold domains"/>
    <property type="match status" value="1"/>
</dbReference>
<dbReference type="Gene3D" id="3.30.360.10">
    <property type="entry name" value="Dihydrodipicolinate Reductase, domain 2"/>
    <property type="match status" value="1"/>
</dbReference>
<organism evidence="5 6">
    <name type="scientific">Microlunatus soli</name>
    <dbReference type="NCBI Taxonomy" id="630515"/>
    <lineage>
        <taxon>Bacteria</taxon>
        <taxon>Bacillati</taxon>
        <taxon>Actinomycetota</taxon>
        <taxon>Actinomycetes</taxon>
        <taxon>Propionibacteriales</taxon>
        <taxon>Propionibacteriaceae</taxon>
        <taxon>Microlunatus</taxon>
    </lineage>
</organism>
<dbReference type="InterPro" id="IPR050984">
    <property type="entry name" value="Gfo/Idh/MocA_domain"/>
</dbReference>
<dbReference type="EMBL" id="LT629772">
    <property type="protein sequence ID" value="SDS64568.1"/>
    <property type="molecule type" value="Genomic_DNA"/>
</dbReference>
<dbReference type="InterPro" id="IPR000683">
    <property type="entry name" value="Gfo/Idh/MocA-like_OxRdtase_N"/>
</dbReference>
<dbReference type="InterPro" id="IPR036291">
    <property type="entry name" value="NAD(P)-bd_dom_sf"/>
</dbReference>
<dbReference type="PANTHER" id="PTHR22604">
    <property type="entry name" value="OXIDOREDUCTASES"/>
    <property type="match status" value="1"/>
</dbReference>
<reference evidence="5 6" key="1">
    <citation type="submission" date="2016-10" db="EMBL/GenBank/DDBJ databases">
        <authorList>
            <person name="de Groot N.N."/>
        </authorList>
    </citation>
    <scope>NUCLEOTIDE SEQUENCE [LARGE SCALE GENOMIC DNA]</scope>
    <source>
        <strain evidence="5 6">DSM 21800</strain>
    </source>
</reference>
<keyword evidence="2" id="KW-0560">Oxidoreductase</keyword>
<evidence type="ECO:0000259" key="3">
    <source>
        <dbReference type="Pfam" id="PF01408"/>
    </source>
</evidence>
<dbReference type="Pfam" id="PF01408">
    <property type="entry name" value="GFO_IDH_MocA"/>
    <property type="match status" value="1"/>
</dbReference>
<dbReference type="GO" id="GO:0000166">
    <property type="term" value="F:nucleotide binding"/>
    <property type="evidence" value="ECO:0007669"/>
    <property type="project" value="InterPro"/>
</dbReference>
<feature type="domain" description="Gfo/Idh/MocA-like oxidoreductase N-terminal" evidence="3">
    <location>
        <begin position="19"/>
        <end position="134"/>
    </location>
</feature>
<dbReference type="SUPFAM" id="SSF55347">
    <property type="entry name" value="Glyceraldehyde-3-phosphate dehydrogenase-like, C-terminal domain"/>
    <property type="match status" value="1"/>
</dbReference>
<accession>A0A1H1TWH1</accession>
<proteinExistence type="inferred from homology"/>
<protein>
    <submittedName>
        <fullName evidence="5">Predicted dehydrogenase</fullName>
    </submittedName>
</protein>
<dbReference type="AlphaFoldDB" id="A0A1H1TWH1"/>
<dbReference type="Pfam" id="PF22725">
    <property type="entry name" value="GFO_IDH_MocA_C3"/>
    <property type="match status" value="1"/>
</dbReference>
<evidence type="ECO:0000313" key="6">
    <source>
        <dbReference type="Proteomes" id="UP000199103"/>
    </source>
</evidence>
<evidence type="ECO:0000256" key="1">
    <source>
        <dbReference type="ARBA" id="ARBA00010928"/>
    </source>
</evidence>
<evidence type="ECO:0000259" key="4">
    <source>
        <dbReference type="Pfam" id="PF22725"/>
    </source>
</evidence>
<dbReference type="RefSeq" id="WP_091525281.1">
    <property type="nucleotide sequence ID" value="NZ_LT629772.1"/>
</dbReference>
<name>A0A1H1TWH1_9ACTN</name>
<feature type="domain" description="GFO/IDH/MocA-like oxidoreductase" evidence="4">
    <location>
        <begin position="149"/>
        <end position="261"/>
    </location>
</feature>
<dbReference type="Proteomes" id="UP000199103">
    <property type="component" value="Chromosome I"/>
</dbReference>
<dbReference type="PANTHER" id="PTHR22604:SF105">
    <property type="entry name" value="TRANS-1,2-DIHYDROBENZENE-1,2-DIOL DEHYDROGENASE"/>
    <property type="match status" value="1"/>
</dbReference>
<dbReference type="InterPro" id="IPR055170">
    <property type="entry name" value="GFO_IDH_MocA-like_dom"/>
</dbReference>
<dbReference type="Gene3D" id="3.40.50.720">
    <property type="entry name" value="NAD(P)-binding Rossmann-like Domain"/>
    <property type="match status" value="1"/>
</dbReference>
<sequence length="344" mass="36696">MPESPIIPAPRPRQPAPALKWGILGPGGIAGRFVDALHRQSDQQVVAVGSRALARAQEFAARHDIPQPVGSPAELVGLDEVDVVYIATPHDSHRAMAELALNAGKHIVVEKPFMMTEDDARSVFELARHNGLFAMEAMWTRYLPQADVLAQILEAELIGEVTYVAADFGFVANYDPKHRLFNPDLGGGALLDAGVYPVSFISSVLGAPRAVHAVGSLAATGVDDHAQLSLSYERALACAVTSLRSALPVTAVIGGTKGRVEVDSPYIRPSGLMLSTKAMWGPDPDAVRWTDTALAEPYDALHYQAIAAAGYIGEGLVESPIHTHQETTAVVGVLEQARRQLGAR</sequence>
<dbReference type="GO" id="GO:0016491">
    <property type="term" value="F:oxidoreductase activity"/>
    <property type="evidence" value="ECO:0007669"/>
    <property type="project" value="UniProtKB-KW"/>
</dbReference>
<keyword evidence="6" id="KW-1185">Reference proteome</keyword>
<dbReference type="OrthoDB" id="9815825at2"/>
<gene>
    <name evidence="5" type="ORF">SAMN04489812_2548</name>
</gene>
<evidence type="ECO:0000256" key="2">
    <source>
        <dbReference type="ARBA" id="ARBA00023002"/>
    </source>
</evidence>